<comment type="catalytic activity">
    <reaction evidence="7">
        <text>4 Fe(2+) + O2 + 6 H2O = 4 iron(III) oxide-hydroxide + 12 H(+)</text>
        <dbReference type="Rhea" id="RHEA:11972"/>
        <dbReference type="ChEBI" id="CHEBI:15377"/>
        <dbReference type="ChEBI" id="CHEBI:15378"/>
        <dbReference type="ChEBI" id="CHEBI:15379"/>
        <dbReference type="ChEBI" id="CHEBI:29033"/>
        <dbReference type="ChEBI" id="CHEBI:78619"/>
        <dbReference type="EC" id="1.16.3.2"/>
    </reaction>
</comment>
<feature type="domain" description="Ferritin-like diiron" evidence="9">
    <location>
        <begin position="29"/>
        <end position="174"/>
    </location>
</feature>
<dbReference type="InterPro" id="IPR041719">
    <property type="entry name" value="Ferritin_prok"/>
</dbReference>
<dbReference type="InterPro" id="IPR001519">
    <property type="entry name" value="Ferritin"/>
</dbReference>
<dbReference type="EMBL" id="FMWO01000044">
    <property type="protein sequence ID" value="SCZ85323.1"/>
    <property type="molecule type" value="Genomic_DNA"/>
</dbReference>
<dbReference type="InterPro" id="IPR009078">
    <property type="entry name" value="Ferritin-like_SF"/>
</dbReference>
<comment type="similarity">
    <text evidence="1 7">Belongs to the ferritin family. Prokaryotic subfamily.</text>
</comment>
<dbReference type="OrthoDB" id="9801481at2"/>
<evidence type="ECO:0000313" key="10">
    <source>
        <dbReference type="EMBL" id="SCZ85323.1"/>
    </source>
</evidence>
<evidence type="ECO:0000256" key="2">
    <source>
        <dbReference type="ARBA" id="ARBA00022434"/>
    </source>
</evidence>
<keyword evidence="7" id="KW-0963">Cytoplasm</keyword>
<comment type="subcellular location">
    <subcellularLocation>
        <location evidence="7">Cytoplasm</location>
    </subcellularLocation>
</comment>
<dbReference type="InterPro" id="IPR009040">
    <property type="entry name" value="Ferritin-like_diiron"/>
</dbReference>
<keyword evidence="5 6" id="KW-0408">Iron</keyword>
<feature type="chain" id="PRO_5011511603" description="Ferritin" evidence="8">
    <location>
        <begin position="23"/>
        <end position="192"/>
    </location>
</feature>
<dbReference type="GO" id="GO:0005829">
    <property type="term" value="C:cytosol"/>
    <property type="evidence" value="ECO:0007669"/>
    <property type="project" value="TreeGrafter"/>
</dbReference>
<evidence type="ECO:0000256" key="8">
    <source>
        <dbReference type="SAM" id="SignalP"/>
    </source>
</evidence>
<dbReference type="GO" id="GO:0004322">
    <property type="term" value="F:ferroxidase activity"/>
    <property type="evidence" value="ECO:0007669"/>
    <property type="project" value="TreeGrafter"/>
</dbReference>
<evidence type="ECO:0000256" key="7">
    <source>
        <dbReference type="RuleBase" id="RU361145"/>
    </source>
</evidence>
<dbReference type="EC" id="1.16.3.2" evidence="7"/>
<feature type="binding site" evidence="6">
    <location>
        <position position="46"/>
    </location>
    <ligand>
        <name>Fe cation</name>
        <dbReference type="ChEBI" id="CHEBI:24875"/>
        <label>1</label>
    </ligand>
</feature>
<name>A0A1G5SDQ5_9PROT</name>
<dbReference type="InterPro" id="IPR012347">
    <property type="entry name" value="Ferritin-like"/>
</dbReference>
<dbReference type="STRING" id="51642.NSMM_370102"/>
<evidence type="ECO:0000256" key="1">
    <source>
        <dbReference type="ARBA" id="ARBA00006950"/>
    </source>
</evidence>
<dbReference type="Proteomes" id="UP000198729">
    <property type="component" value="Unassembled WGS sequence"/>
</dbReference>
<keyword evidence="11" id="KW-1185">Reference proteome</keyword>
<organism evidence="10 11">
    <name type="scientific">Nitrosomonas mobilis</name>
    <dbReference type="NCBI Taxonomy" id="51642"/>
    <lineage>
        <taxon>Bacteria</taxon>
        <taxon>Pseudomonadati</taxon>
        <taxon>Pseudomonadota</taxon>
        <taxon>Betaproteobacteria</taxon>
        <taxon>Nitrosomonadales</taxon>
        <taxon>Nitrosomonadaceae</taxon>
        <taxon>Nitrosomonas</taxon>
    </lineage>
</organism>
<feature type="binding site" evidence="6">
    <location>
        <position position="82"/>
    </location>
    <ligand>
        <name>Fe cation</name>
        <dbReference type="ChEBI" id="CHEBI:24875"/>
        <label>1</label>
    </ligand>
</feature>
<dbReference type="SUPFAM" id="SSF47240">
    <property type="entry name" value="Ferritin-like"/>
    <property type="match status" value="1"/>
</dbReference>
<feature type="binding site" evidence="6">
    <location>
        <position position="123"/>
    </location>
    <ligand>
        <name>Fe cation</name>
        <dbReference type="ChEBI" id="CHEBI:24875"/>
        <label>1</label>
    </ligand>
</feature>
<keyword evidence="4 10" id="KW-0560">Oxidoreductase</keyword>
<dbReference type="GO" id="GO:0006826">
    <property type="term" value="P:iron ion transport"/>
    <property type="evidence" value="ECO:0007669"/>
    <property type="project" value="InterPro"/>
</dbReference>
<proteinExistence type="inferred from homology"/>
<evidence type="ECO:0000256" key="3">
    <source>
        <dbReference type="ARBA" id="ARBA00022723"/>
    </source>
</evidence>
<protein>
    <recommendedName>
        <fullName evidence="7">Ferritin</fullName>
        <ecNumber evidence="7">1.16.3.2</ecNumber>
    </recommendedName>
</protein>
<dbReference type="GO" id="GO:0008198">
    <property type="term" value="F:ferrous iron binding"/>
    <property type="evidence" value="ECO:0007669"/>
    <property type="project" value="TreeGrafter"/>
</dbReference>
<dbReference type="PROSITE" id="PS50905">
    <property type="entry name" value="FERRITIN_LIKE"/>
    <property type="match status" value="1"/>
</dbReference>
<evidence type="ECO:0000256" key="6">
    <source>
        <dbReference type="PIRSR" id="PIRSR601519-1"/>
    </source>
</evidence>
<keyword evidence="2 7" id="KW-0409">Iron storage</keyword>
<feature type="signal peptide" evidence="8">
    <location>
        <begin position="1"/>
        <end position="22"/>
    </location>
</feature>
<dbReference type="InterPro" id="IPR008331">
    <property type="entry name" value="Ferritin_DPS_dom"/>
</dbReference>
<gene>
    <name evidence="10" type="ORF">NSMM_370102</name>
</gene>
<dbReference type="CDD" id="cd01055">
    <property type="entry name" value="Nonheme_Ferritin"/>
    <property type="match status" value="1"/>
</dbReference>
<accession>A0A1G5SDQ5</accession>
<comment type="function">
    <text evidence="7">Iron-storage protein.</text>
</comment>
<evidence type="ECO:0000313" key="11">
    <source>
        <dbReference type="Proteomes" id="UP000198729"/>
    </source>
</evidence>
<dbReference type="Pfam" id="PF00210">
    <property type="entry name" value="Ferritin"/>
    <property type="match status" value="1"/>
</dbReference>
<dbReference type="GO" id="GO:0006879">
    <property type="term" value="P:intracellular iron ion homeostasis"/>
    <property type="evidence" value="ECO:0007669"/>
    <property type="project" value="UniProtKB-KW"/>
</dbReference>
<evidence type="ECO:0000259" key="9">
    <source>
        <dbReference type="PROSITE" id="PS50905"/>
    </source>
</evidence>
<dbReference type="PANTHER" id="PTHR11431:SF127">
    <property type="entry name" value="BACTERIAL NON-HEME FERRITIN"/>
    <property type="match status" value="1"/>
</dbReference>
<dbReference type="GO" id="GO:0008199">
    <property type="term" value="F:ferric iron binding"/>
    <property type="evidence" value="ECO:0007669"/>
    <property type="project" value="InterPro"/>
</dbReference>
<sequence>MQKLRFMSTIFLLVAFIFSAQAQEASQVGKLDSKMQKALNEQINAELHAAYLYLSMAAYFESKSLVGAAHWMRLQAKEETEHAIKFFDYIHDRDGRVVLTGIKAPPSNWESPLAAFQDAYLHEQKVTEMINRLIKLTGQVEDAATHNYLQFFVAEQVEELMSTKLVVDQLNMIGDSAPGLLMIDRQLGERED</sequence>
<feature type="binding site" evidence="6">
    <location>
        <position position="156"/>
    </location>
    <ligand>
        <name>Fe cation</name>
        <dbReference type="ChEBI" id="CHEBI:24875"/>
        <label>1</label>
    </ligand>
</feature>
<dbReference type="RefSeq" id="WP_090285490.1">
    <property type="nucleotide sequence ID" value="NZ_FMWO01000044.1"/>
</dbReference>
<dbReference type="AlphaFoldDB" id="A0A1G5SDQ5"/>
<reference evidence="10 11" key="1">
    <citation type="submission" date="2016-10" db="EMBL/GenBank/DDBJ databases">
        <authorList>
            <person name="de Groot N.N."/>
        </authorList>
    </citation>
    <scope>NUCLEOTIDE SEQUENCE [LARGE SCALE GENOMIC DNA]</scope>
    <source>
        <strain evidence="10">1</strain>
    </source>
</reference>
<evidence type="ECO:0000256" key="4">
    <source>
        <dbReference type="ARBA" id="ARBA00023002"/>
    </source>
</evidence>
<keyword evidence="3 6" id="KW-0479">Metal-binding</keyword>
<dbReference type="GO" id="GO:0042802">
    <property type="term" value="F:identical protein binding"/>
    <property type="evidence" value="ECO:0007669"/>
    <property type="project" value="UniProtKB-ARBA"/>
</dbReference>
<dbReference type="PANTHER" id="PTHR11431">
    <property type="entry name" value="FERRITIN"/>
    <property type="match status" value="1"/>
</dbReference>
<dbReference type="FunFam" id="1.20.1260.10:FF:000001">
    <property type="entry name" value="Non-heme ferritin"/>
    <property type="match status" value="1"/>
</dbReference>
<feature type="binding site" evidence="6">
    <location>
        <position position="79"/>
    </location>
    <ligand>
        <name>Fe cation</name>
        <dbReference type="ChEBI" id="CHEBI:24875"/>
        <label>1</label>
    </ligand>
</feature>
<evidence type="ECO:0000256" key="5">
    <source>
        <dbReference type="ARBA" id="ARBA00023004"/>
    </source>
</evidence>
<dbReference type="Gene3D" id="1.20.1260.10">
    <property type="match status" value="1"/>
</dbReference>
<keyword evidence="8" id="KW-0732">Signal</keyword>